<dbReference type="InterPro" id="IPR023358">
    <property type="entry name" value="Peptidase_M18_dom2"/>
</dbReference>
<dbReference type="OrthoDB" id="9880441at2759"/>
<evidence type="ECO:0000256" key="6">
    <source>
        <dbReference type="ARBA" id="ARBA00015118"/>
    </source>
</evidence>
<dbReference type="SUPFAM" id="SSF101821">
    <property type="entry name" value="Aminopeptidase/glucanase lid domain"/>
    <property type="match status" value="1"/>
</dbReference>
<keyword evidence="7 13" id="KW-0031">Aminopeptidase</keyword>
<evidence type="ECO:0000256" key="9">
    <source>
        <dbReference type="ARBA" id="ARBA00022723"/>
    </source>
</evidence>
<accession>A0A811KC85</accession>
<evidence type="ECO:0000256" key="4">
    <source>
        <dbReference type="ARBA" id="ARBA00011395"/>
    </source>
</evidence>
<dbReference type="PANTHER" id="PTHR28570:SF3">
    <property type="entry name" value="ASPARTYL AMINOPEPTIDASE"/>
    <property type="match status" value="1"/>
</dbReference>
<comment type="cofactor">
    <cofactor evidence="2">
        <name>Zn(2+)</name>
        <dbReference type="ChEBI" id="CHEBI:29105"/>
    </cofactor>
</comment>
<evidence type="ECO:0000256" key="13">
    <source>
        <dbReference type="RuleBase" id="RU004386"/>
    </source>
</evidence>
<keyword evidence="8 13" id="KW-0645">Protease</keyword>
<keyword evidence="15" id="KW-1185">Reference proteome</keyword>
<evidence type="ECO:0000256" key="12">
    <source>
        <dbReference type="ARBA" id="ARBA00023049"/>
    </source>
</evidence>
<gene>
    <name evidence="14" type="ORF">BOKJ2_LOCUS4742</name>
</gene>
<dbReference type="InterPro" id="IPR001948">
    <property type="entry name" value="Peptidase_M18"/>
</dbReference>
<name>A0A811KC85_9BILA</name>
<proteinExistence type="inferred from homology"/>
<dbReference type="GO" id="GO:0008237">
    <property type="term" value="F:metallopeptidase activity"/>
    <property type="evidence" value="ECO:0007669"/>
    <property type="project" value="UniProtKB-KW"/>
</dbReference>
<dbReference type="GO" id="GO:0008270">
    <property type="term" value="F:zinc ion binding"/>
    <property type="evidence" value="ECO:0007669"/>
    <property type="project" value="InterPro"/>
</dbReference>
<comment type="caution">
    <text evidence="14">The sequence shown here is derived from an EMBL/GenBank/DDBJ whole genome shotgun (WGS) entry which is preliminary data.</text>
</comment>
<protein>
    <recommendedName>
        <fullName evidence="6">Aspartyl aminopeptidase</fullName>
        <ecNumber evidence="5">3.4.11.21</ecNumber>
    </recommendedName>
</protein>
<comment type="subunit">
    <text evidence="4">Tetrahedron-shaped homododecamer built from six homodimers.</text>
</comment>
<dbReference type="GO" id="GO:0006508">
    <property type="term" value="P:proteolysis"/>
    <property type="evidence" value="ECO:0007669"/>
    <property type="project" value="UniProtKB-KW"/>
</dbReference>
<reference evidence="14" key="1">
    <citation type="submission" date="2020-09" db="EMBL/GenBank/DDBJ databases">
        <authorList>
            <person name="Kikuchi T."/>
        </authorList>
    </citation>
    <scope>NUCLEOTIDE SEQUENCE</scope>
    <source>
        <strain evidence="14">SH1</strain>
    </source>
</reference>
<evidence type="ECO:0000256" key="2">
    <source>
        <dbReference type="ARBA" id="ARBA00001947"/>
    </source>
</evidence>
<dbReference type="PRINTS" id="PR00932">
    <property type="entry name" value="AMINO1PTASE"/>
</dbReference>
<dbReference type="CDD" id="cd05658">
    <property type="entry name" value="M18_DAP"/>
    <property type="match status" value="1"/>
</dbReference>
<dbReference type="Proteomes" id="UP000614601">
    <property type="component" value="Unassembled WGS sequence"/>
</dbReference>
<evidence type="ECO:0000256" key="5">
    <source>
        <dbReference type="ARBA" id="ARBA00011965"/>
    </source>
</evidence>
<keyword evidence="9 13" id="KW-0479">Metal-binding</keyword>
<dbReference type="GO" id="GO:0004177">
    <property type="term" value="F:aminopeptidase activity"/>
    <property type="evidence" value="ECO:0007669"/>
    <property type="project" value="UniProtKB-KW"/>
</dbReference>
<dbReference type="PANTHER" id="PTHR28570">
    <property type="entry name" value="ASPARTYL AMINOPEPTIDASE"/>
    <property type="match status" value="1"/>
</dbReference>
<dbReference type="Gene3D" id="2.30.250.10">
    <property type="entry name" value="Aminopeptidase i, Domain 2"/>
    <property type="match status" value="1"/>
</dbReference>
<evidence type="ECO:0000313" key="14">
    <source>
        <dbReference type="EMBL" id="CAD5212941.1"/>
    </source>
</evidence>
<keyword evidence="12 13" id="KW-0482">Metalloprotease</keyword>
<evidence type="ECO:0000256" key="10">
    <source>
        <dbReference type="ARBA" id="ARBA00022801"/>
    </source>
</evidence>
<dbReference type="Gene3D" id="3.40.630.10">
    <property type="entry name" value="Zn peptidases"/>
    <property type="match status" value="1"/>
</dbReference>
<dbReference type="NCBIfam" id="NF002759">
    <property type="entry name" value="PRK02813.1"/>
    <property type="match status" value="1"/>
</dbReference>
<keyword evidence="11 13" id="KW-0862">Zinc</keyword>
<evidence type="ECO:0000256" key="7">
    <source>
        <dbReference type="ARBA" id="ARBA00022438"/>
    </source>
</evidence>
<evidence type="ECO:0000256" key="1">
    <source>
        <dbReference type="ARBA" id="ARBA00001335"/>
    </source>
</evidence>
<organism evidence="14 15">
    <name type="scientific">Bursaphelenchus okinawaensis</name>
    <dbReference type="NCBI Taxonomy" id="465554"/>
    <lineage>
        <taxon>Eukaryota</taxon>
        <taxon>Metazoa</taxon>
        <taxon>Ecdysozoa</taxon>
        <taxon>Nematoda</taxon>
        <taxon>Chromadorea</taxon>
        <taxon>Rhabditida</taxon>
        <taxon>Tylenchina</taxon>
        <taxon>Tylenchomorpha</taxon>
        <taxon>Aphelenchoidea</taxon>
        <taxon>Aphelenchoididae</taxon>
        <taxon>Bursaphelenchus</taxon>
    </lineage>
</organism>
<evidence type="ECO:0000256" key="11">
    <source>
        <dbReference type="ARBA" id="ARBA00022833"/>
    </source>
</evidence>
<comment type="catalytic activity">
    <reaction evidence="1">
        <text>Release of an N-terminal aspartate or glutamate from a peptide, with a preference for aspartate.</text>
        <dbReference type="EC" id="3.4.11.21"/>
    </reaction>
</comment>
<sequence>MSYNDFTKFLDASPTPYHAVHTSVQLLREEGFKELRLEDEWKLQKNGRYYVVKAYSTLIAFIVGSEFEAKNGFAVVGAHTDSPCLRVRPSSKLAKEQFKQVAVSTYGGGIWRTWFDRGLGLAGVVTVKRDNGNIDHVHVDLGRKPLLFIPNLAIHLETERLQPKIDSEEHLQPIFCCDDGEKSEGYDHHIELLNLIAKDCECKVDDIIDFDLRTFPTEKAELGGLKDEFVFSPRLDNLLGVYTTVKGLIESQKQPVEAKYDNITKVAVCFDHEEVGSGSAAGAKSQVFEQVLRRLVLEGEQVNQENFSRAMAKSLIISADQAHAAHPNFSDRHERNHRPRFDGSVVVKINADQRYATTTTSYSVLSEVAKLADVKLTKFVVKNTSPCGSTIGPFISANLGCLTIDVGCAQLAMHSARECADAKSVDNAIKLYSTFYNNYSQVASKFEF</sequence>
<evidence type="ECO:0000256" key="8">
    <source>
        <dbReference type="ARBA" id="ARBA00022670"/>
    </source>
</evidence>
<dbReference type="SUPFAM" id="SSF53187">
    <property type="entry name" value="Zn-dependent exopeptidases"/>
    <property type="match status" value="1"/>
</dbReference>
<evidence type="ECO:0000313" key="15">
    <source>
        <dbReference type="Proteomes" id="UP000614601"/>
    </source>
</evidence>
<dbReference type="Proteomes" id="UP000783686">
    <property type="component" value="Unassembled WGS sequence"/>
</dbReference>
<comment type="similarity">
    <text evidence="3 13">Belongs to the peptidase M18 family.</text>
</comment>
<dbReference type="AlphaFoldDB" id="A0A811KC85"/>
<keyword evidence="10 13" id="KW-0378">Hydrolase</keyword>
<dbReference type="EMBL" id="CAJFDH010000002">
    <property type="protein sequence ID" value="CAD5212941.1"/>
    <property type="molecule type" value="Genomic_DNA"/>
</dbReference>
<dbReference type="EC" id="3.4.11.21" evidence="5"/>
<dbReference type="GO" id="GO:0005737">
    <property type="term" value="C:cytoplasm"/>
    <property type="evidence" value="ECO:0007669"/>
    <property type="project" value="UniProtKB-ARBA"/>
</dbReference>
<dbReference type="EMBL" id="CAJFCW020000002">
    <property type="protein sequence ID" value="CAG9098296.1"/>
    <property type="molecule type" value="Genomic_DNA"/>
</dbReference>
<evidence type="ECO:0000256" key="3">
    <source>
        <dbReference type="ARBA" id="ARBA00008290"/>
    </source>
</evidence>
<dbReference type="Pfam" id="PF02127">
    <property type="entry name" value="Peptidase_M18"/>
    <property type="match status" value="1"/>
</dbReference>